<protein>
    <submittedName>
        <fullName evidence="1">Formin (Bud-site selection/polarity protein), putative</fullName>
    </submittedName>
</protein>
<dbReference type="KEGG" id="slb:AWJ20_4523"/>
<dbReference type="Proteomes" id="UP000189580">
    <property type="component" value="Chromosome c"/>
</dbReference>
<sequence>MTGIVLRDGNRALITCGMVSPIMTQNAMDPPNANRHCANDIAIRPGLPKQCFTVAWNVSVPLILAFVTMSRIVQSITTVSDNKRNIPASRPACLTA</sequence>
<keyword evidence="2" id="KW-1185">Reference proteome</keyword>
<dbReference type="RefSeq" id="XP_018734179.1">
    <property type="nucleotide sequence ID" value="XM_018881602.1"/>
</dbReference>
<evidence type="ECO:0000313" key="2">
    <source>
        <dbReference type="Proteomes" id="UP000189580"/>
    </source>
</evidence>
<reference evidence="1 2" key="1">
    <citation type="submission" date="2016-02" db="EMBL/GenBank/DDBJ databases">
        <title>Complete genome sequence and transcriptome regulation of the pentose utilising yeast Sugiyamaella lignohabitans.</title>
        <authorList>
            <person name="Bellasio M."/>
            <person name="Peymann A."/>
            <person name="Valli M."/>
            <person name="Sipitzky M."/>
            <person name="Graf A."/>
            <person name="Sauer M."/>
            <person name="Marx H."/>
            <person name="Mattanovich D."/>
        </authorList>
    </citation>
    <scope>NUCLEOTIDE SEQUENCE [LARGE SCALE GENOMIC DNA]</scope>
    <source>
        <strain evidence="1 2">CBS 10342</strain>
    </source>
</reference>
<name>A0A167CHF4_9ASCO</name>
<accession>A0A167CHF4</accession>
<evidence type="ECO:0000313" key="1">
    <source>
        <dbReference type="EMBL" id="ANB11702.1"/>
    </source>
</evidence>
<dbReference type="GeneID" id="30036665"/>
<dbReference type="AlphaFoldDB" id="A0A167CHF4"/>
<proteinExistence type="predicted"/>
<gene>
    <name evidence="1" type="ORF">AWJ20_4523</name>
</gene>
<organism evidence="1 2">
    <name type="scientific">Sugiyamaella lignohabitans</name>
    <dbReference type="NCBI Taxonomy" id="796027"/>
    <lineage>
        <taxon>Eukaryota</taxon>
        <taxon>Fungi</taxon>
        <taxon>Dikarya</taxon>
        <taxon>Ascomycota</taxon>
        <taxon>Saccharomycotina</taxon>
        <taxon>Dipodascomycetes</taxon>
        <taxon>Dipodascales</taxon>
        <taxon>Trichomonascaceae</taxon>
        <taxon>Sugiyamaella</taxon>
    </lineage>
</organism>
<dbReference type="EMBL" id="CP014500">
    <property type="protein sequence ID" value="ANB11702.1"/>
    <property type="molecule type" value="Genomic_DNA"/>
</dbReference>